<dbReference type="Gene3D" id="1.10.10.410">
    <property type="match status" value="1"/>
</dbReference>
<comment type="caution">
    <text evidence="2">The sequence shown here is derived from an EMBL/GenBank/DDBJ whole genome shotgun (WGS) entry which is preliminary data.</text>
</comment>
<dbReference type="AlphaFoldDB" id="A0A4S2F3V1"/>
<evidence type="ECO:0000313" key="2">
    <source>
        <dbReference type="EMBL" id="TGY63097.1"/>
    </source>
</evidence>
<dbReference type="EMBL" id="SRYE01000001">
    <property type="protein sequence ID" value="TGY63097.1"/>
    <property type="molecule type" value="Genomic_DNA"/>
</dbReference>
<dbReference type="PANTHER" id="PTHR28055:SF1">
    <property type="entry name" value="ALTERED INHERITANCE OF MITOCHONDRIA PROTEIN 41, MITOCHONDRIAL"/>
    <property type="match status" value="1"/>
</dbReference>
<dbReference type="PANTHER" id="PTHR28055">
    <property type="entry name" value="ALTERED INHERITANCE OF MITOCHONDRIA PROTEIN 41, MITOCHONDRIAL"/>
    <property type="match status" value="1"/>
</dbReference>
<dbReference type="Proteomes" id="UP000310263">
    <property type="component" value="Unassembled WGS sequence"/>
</dbReference>
<dbReference type="InterPro" id="IPR019004">
    <property type="entry name" value="YqeY/Aim41"/>
</dbReference>
<dbReference type="InterPro" id="IPR003789">
    <property type="entry name" value="Asn/Gln_tRNA_amidoTrase-B-like"/>
</dbReference>
<evidence type="ECO:0000256" key="1">
    <source>
        <dbReference type="SAM" id="Coils"/>
    </source>
</evidence>
<keyword evidence="1" id="KW-0175">Coiled coil</keyword>
<dbReference type="Gene3D" id="1.10.1510.10">
    <property type="entry name" value="Uncharacterised protein YqeY/AIM41 PF09424, N-terminal domain"/>
    <property type="match status" value="1"/>
</dbReference>
<dbReference type="Pfam" id="PF09424">
    <property type="entry name" value="YqeY"/>
    <property type="match status" value="1"/>
</dbReference>
<feature type="coiled-coil region" evidence="1">
    <location>
        <begin position="48"/>
        <end position="83"/>
    </location>
</feature>
<keyword evidence="3" id="KW-1185">Reference proteome</keyword>
<evidence type="ECO:0000313" key="3">
    <source>
        <dbReference type="Proteomes" id="UP000310263"/>
    </source>
</evidence>
<proteinExistence type="predicted"/>
<dbReference type="InterPro" id="IPR023168">
    <property type="entry name" value="GatB_Yqey_C_2"/>
</dbReference>
<name>A0A4S2F3V1_9ACTN</name>
<accession>A0A4S2F3V1</accession>
<organism evidence="2 3">
    <name type="scientific">Muricaecibacterium torontonense</name>
    <dbReference type="NCBI Taxonomy" id="3032871"/>
    <lineage>
        <taxon>Bacteria</taxon>
        <taxon>Bacillati</taxon>
        <taxon>Actinomycetota</taxon>
        <taxon>Coriobacteriia</taxon>
        <taxon>Coriobacteriales</taxon>
        <taxon>Atopobiaceae</taxon>
        <taxon>Muricaecibacterium</taxon>
    </lineage>
</organism>
<sequence>MDKTELLDQIKDAMRAKDKNRLSILRQVNQAIKQIEVDERREVTEADIVAAVKRLQKVTREEEEALEKAGAAHEDRIAMLKEQSQVLASLLPAQLEGDALEVRIDAIIAEQHLETRRDMGKLMAALNQETNGNFDKRAAAQMAGAKLG</sequence>
<dbReference type="OrthoDB" id="5244551at2"/>
<dbReference type="InterPro" id="IPR042184">
    <property type="entry name" value="YqeY/Aim41_N"/>
</dbReference>
<dbReference type="RefSeq" id="WP_136011722.1">
    <property type="nucleotide sequence ID" value="NZ_SRYE01000001.1"/>
</dbReference>
<dbReference type="SUPFAM" id="SSF89095">
    <property type="entry name" value="GatB/YqeY motif"/>
    <property type="match status" value="1"/>
</dbReference>
<gene>
    <name evidence="2" type="ORF">E5334_00835</name>
</gene>
<dbReference type="GO" id="GO:0016884">
    <property type="term" value="F:carbon-nitrogen ligase activity, with glutamine as amido-N-donor"/>
    <property type="evidence" value="ECO:0007669"/>
    <property type="project" value="InterPro"/>
</dbReference>
<protein>
    <submittedName>
        <fullName evidence="2">Glutamyl-tRNA amidotransferase</fullName>
    </submittedName>
</protein>
<reference evidence="2 3" key="1">
    <citation type="submission" date="2019-04" db="EMBL/GenBank/DDBJ databases">
        <title>Microbes associate with the intestines of laboratory mice.</title>
        <authorList>
            <person name="Navarre W."/>
            <person name="Wong E."/>
            <person name="Huang K."/>
            <person name="Tropini C."/>
            <person name="Ng K."/>
            <person name="Yu B."/>
        </authorList>
    </citation>
    <scope>NUCLEOTIDE SEQUENCE [LARGE SCALE GENOMIC DNA]</scope>
    <source>
        <strain evidence="2 3">NM07_P-09</strain>
    </source>
</reference>